<name>A0A4S5BSU0_9BURK</name>
<gene>
    <name evidence="5" type="primary">coaE</name>
    <name evidence="7" type="ORF">E8K88_08120</name>
</gene>
<dbReference type="GO" id="GO:0005524">
    <property type="term" value="F:ATP binding"/>
    <property type="evidence" value="ECO:0007669"/>
    <property type="project" value="UniProtKB-UniRule"/>
</dbReference>
<evidence type="ECO:0000256" key="1">
    <source>
        <dbReference type="ARBA" id="ARBA00009018"/>
    </source>
</evidence>
<dbReference type="GO" id="GO:0004140">
    <property type="term" value="F:dephospho-CoA kinase activity"/>
    <property type="evidence" value="ECO:0007669"/>
    <property type="project" value="UniProtKB-UniRule"/>
</dbReference>
<accession>A0A4S5BSU0</accession>
<proteinExistence type="inferred from homology"/>
<keyword evidence="3 5" id="KW-0067">ATP-binding</keyword>
<reference evidence="7 8" key="1">
    <citation type="submission" date="2019-04" db="EMBL/GenBank/DDBJ databases">
        <title>Lampropedia sp YIM MLB12 draf genome.</title>
        <authorList>
            <person name="Wang Y.-X."/>
        </authorList>
    </citation>
    <scope>NUCLEOTIDE SEQUENCE [LARGE SCALE GENOMIC DNA]</scope>
    <source>
        <strain evidence="7 8">YIM MLB12</strain>
    </source>
</reference>
<dbReference type="UniPathway" id="UPA00241">
    <property type="reaction ID" value="UER00356"/>
</dbReference>
<keyword evidence="5 7" id="KW-0418">Kinase</keyword>
<dbReference type="Proteomes" id="UP000306236">
    <property type="component" value="Unassembled WGS sequence"/>
</dbReference>
<evidence type="ECO:0000256" key="5">
    <source>
        <dbReference type="HAMAP-Rule" id="MF_00376"/>
    </source>
</evidence>
<keyword evidence="5" id="KW-0963">Cytoplasm</keyword>
<evidence type="ECO:0000313" key="8">
    <source>
        <dbReference type="Proteomes" id="UP000306236"/>
    </source>
</evidence>
<dbReference type="Gene3D" id="3.40.50.300">
    <property type="entry name" value="P-loop containing nucleotide triphosphate hydrolases"/>
    <property type="match status" value="1"/>
</dbReference>
<evidence type="ECO:0000313" key="7">
    <source>
        <dbReference type="EMBL" id="THJ34045.1"/>
    </source>
</evidence>
<feature type="binding site" evidence="5">
    <location>
        <begin position="19"/>
        <end position="24"/>
    </location>
    <ligand>
        <name>ATP</name>
        <dbReference type="ChEBI" id="CHEBI:30616"/>
    </ligand>
</feature>
<comment type="subcellular location">
    <subcellularLocation>
        <location evidence="5">Cytoplasm</location>
    </subcellularLocation>
</comment>
<sequence length="211" mass="22715">MTPLNSAPKLLIGLTGGIGSGKSTVAAFLAQHFELKLVDADHISRGLTAPNGAAIAAIAAAFGQEFIDANGGMDRDRMRQLVFEQPSQKAKLEGIVHPLIFHAIDAAQQQAFAQGAQAVVVDIPLLVESVHWRTRLDRILVVDCPVELQIQRVEQRSQLPRAQIERIILSQASRATRLACADTVIYNAGLSLAQLQSTTQAAGRHLRLTAC</sequence>
<protein>
    <recommendedName>
        <fullName evidence="5 6">Dephospho-CoA kinase</fullName>
        <ecNumber evidence="5 6">2.7.1.24</ecNumber>
    </recommendedName>
    <alternativeName>
        <fullName evidence="5">Dephosphocoenzyme A kinase</fullName>
    </alternativeName>
</protein>
<dbReference type="EMBL" id="SSWX01000008">
    <property type="protein sequence ID" value="THJ34045.1"/>
    <property type="molecule type" value="Genomic_DNA"/>
</dbReference>
<dbReference type="HAMAP" id="MF_00376">
    <property type="entry name" value="Dephospho_CoA_kinase"/>
    <property type="match status" value="1"/>
</dbReference>
<comment type="similarity">
    <text evidence="1 5">Belongs to the CoaE family.</text>
</comment>
<comment type="catalytic activity">
    <reaction evidence="5">
        <text>3'-dephospho-CoA + ATP = ADP + CoA + H(+)</text>
        <dbReference type="Rhea" id="RHEA:18245"/>
        <dbReference type="ChEBI" id="CHEBI:15378"/>
        <dbReference type="ChEBI" id="CHEBI:30616"/>
        <dbReference type="ChEBI" id="CHEBI:57287"/>
        <dbReference type="ChEBI" id="CHEBI:57328"/>
        <dbReference type="ChEBI" id="CHEBI:456216"/>
        <dbReference type="EC" id="2.7.1.24"/>
    </reaction>
</comment>
<keyword evidence="2 5" id="KW-0547">Nucleotide-binding</keyword>
<evidence type="ECO:0000256" key="2">
    <source>
        <dbReference type="ARBA" id="ARBA00022741"/>
    </source>
</evidence>
<keyword evidence="8" id="KW-1185">Reference proteome</keyword>
<dbReference type="EC" id="2.7.1.24" evidence="5 6"/>
<evidence type="ECO:0000256" key="6">
    <source>
        <dbReference type="NCBIfam" id="TIGR00152"/>
    </source>
</evidence>
<dbReference type="PANTHER" id="PTHR10695:SF46">
    <property type="entry name" value="BIFUNCTIONAL COENZYME A SYNTHASE-RELATED"/>
    <property type="match status" value="1"/>
</dbReference>
<dbReference type="PANTHER" id="PTHR10695">
    <property type="entry name" value="DEPHOSPHO-COA KINASE-RELATED"/>
    <property type="match status" value="1"/>
</dbReference>
<comment type="caution">
    <text evidence="7">The sequence shown here is derived from an EMBL/GenBank/DDBJ whole genome shotgun (WGS) entry which is preliminary data.</text>
</comment>
<dbReference type="CDD" id="cd02022">
    <property type="entry name" value="DPCK"/>
    <property type="match status" value="1"/>
</dbReference>
<organism evidence="7 8">
    <name type="scientific">Lampropedia aestuarii</name>
    <dbReference type="NCBI Taxonomy" id="2562762"/>
    <lineage>
        <taxon>Bacteria</taxon>
        <taxon>Pseudomonadati</taxon>
        <taxon>Pseudomonadota</taxon>
        <taxon>Betaproteobacteria</taxon>
        <taxon>Burkholderiales</taxon>
        <taxon>Comamonadaceae</taxon>
        <taxon>Lampropedia</taxon>
    </lineage>
</organism>
<dbReference type="AlphaFoldDB" id="A0A4S5BSU0"/>
<keyword evidence="4 5" id="KW-0173">Coenzyme A biosynthesis</keyword>
<comment type="function">
    <text evidence="5">Catalyzes the phosphorylation of the 3'-hydroxyl group of dephosphocoenzyme A to form coenzyme A.</text>
</comment>
<dbReference type="SUPFAM" id="SSF52540">
    <property type="entry name" value="P-loop containing nucleoside triphosphate hydrolases"/>
    <property type="match status" value="1"/>
</dbReference>
<keyword evidence="5 7" id="KW-0808">Transferase</keyword>
<dbReference type="GO" id="GO:0015937">
    <property type="term" value="P:coenzyme A biosynthetic process"/>
    <property type="evidence" value="ECO:0007669"/>
    <property type="project" value="UniProtKB-UniRule"/>
</dbReference>
<dbReference type="NCBIfam" id="TIGR00152">
    <property type="entry name" value="dephospho-CoA kinase"/>
    <property type="match status" value="1"/>
</dbReference>
<dbReference type="Pfam" id="PF01121">
    <property type="entry name" value="CoaE"/>
    <property type="match status" value="1"/>
</dbReference>
<dbReference type="InterPro" id="IPR027417">
    <property type="entry name" value="P-loop_NTPase"/>
</dbReference>
<evidence type="ECO:0000256" key="3">
    <source>
        <dbReference type="ARBA" id="ARBA00022840"/>
    </source>
</evidence>
<dbReference type="OrthoDB" id="9812943at2"/>
<dbReference type="PROSITE" id="PS51219">
    <property type="entry name" value="DPCK"/>
    <property type="match status" value="1"/>
</dbReference>
<dbReference type="InterPro" id="IPR001977">
    <property type="entry name" value="Depp_CoAkinase"/>
</dbReference>
<dbReference type="GO" id="GO:0005737">
    <property type="term" value="C:cytoplasm"/>
    <property type="evidence" value="ECO:0007669"/>
    <property type="project" value="UniProtKB-SubCell"/>
</dbReference>
<comment type="pathway">
    <text evidence="5">Cofactor biosynthesis; coenzyme A biosynthesis; CoA from (R)-pantothenate: step 5/5.</text>
</comment>
<evidence type="ECO:0000256" key="4">
    <source>
        <dbReference type="ARBA" id="ARBA00022993"/>
    </source>
</evidence>
<dbReference type="RefSeq" id="WP_136406154.1">
    <property type="nucleotide sequence ID" value="NZ_SSWX01000008.1"/>
</dbReference>